<dbReference type="Proteomes" id="UP001153636">
    <property type="component" value="Chromosome 18"/>
</dbReference>
<reference evidence="2" key="1">
    <citation type="submission" date="2022-01" db="EMBL/GenBank/DDBJ databases">
        <authorList>
            <person name="King R."/>
        </authorList>
    </citation>
    <scope>NUCLEOTIDE SEQUENCE</scope>
</reference>
<feature type="transmembrane region" description="Helical" evidence="1">
    <location>
        <begin position="99"/>
        <end position="116"/>
    </location>
</feature>
<dbReference type="OrthoDB" id="6769932at2759"/>
<name>A0A9P0G9E3_9CUCU</name>
<keyword evidence="1" id="KW-0472">Membrane</keyword>
<keyword evidence="3" id="KW-1185">Reference proteome</keyword>
<feature type="transmembrane region" description="Helical" evidence="1">
    <location>
        <begin position="6"/>
        <end position="23"/>
    </location>
</feature>
<evidence type="ECO:0000313" key="2">
    <source>
        <dbReference type="EMBL" id="CAH1104793.1"/>
    </source>
</evidence>
<gene>
    <name evidence="2" type="ORF">PSYICH_LOCUS5696</name>
</gene>
<accession>A0A9P0G9E3</accession>
<protein>
    <submittedName>
        <fullName evidence="2">Uncharacterized protein</fullName>
    </submittedName>
</protein>
<sequence length="146" mass="16256">MNSKIQFYLFVCIFCLAFTYVNTKSSPLTRPQQIEVRTEQDALRKPQDIEVRDNYPGILEIIGAIFDVPKHILAFIAGKGPFSGITSAISDVIFQIRKFVSVQGIVGVIPILGYILQPLVGLMAMILYHIPFIGGIIRYILVGPSE</sequence>
<dbReference type="EMBL" id="OV651830">
    <property type="protein sequence ID" value="CAH1104793.1"/>
    <property type="molecule type" value="Genomic_DNA"/>
</dbReference>
<evidence type="ECO:0000256" key="1">
    <source>
        <dbReference type="SAM" id="Phobius"/>
    </source>
</evidence>
<evidence type="ECO:0000313" key="3">
    <source>
        <dbReference type="Proteomes" id="UP001153636"/>
    </source>
</evidence>
<organism evidence="2 3">
    <name type="scientific">Psylliodes chrysocephalus</name>
    <dbReference type="NCBI Taxonomy" id="3402493"/>
    <lineage>
        <taxon>Eukaryota</taxon>
        <taxon>Metazoa</taxon>
        <taxon>Ecdysozoa</taxon>
        <taxon>Arthropoda</taxon>
        <taxon>Hexapoda</taxon>
        <taxon>Insecta</taxon>
        <taxon>Pterygota</taxon>
        <taxon>Neoptera</taxon>
        <taxon>Endopterygota</taxon>
        <taxon>Coleoptera</taxon>
        <taxon>Polyphaga</taxon>
        <taxon>Cucujiformia</taxon>
        <taxon>Chrysomeloidea</taxon>
        <taxon>Chrysomelidae</taxon>
        <taxon>Galerucinae</taxon>
        <taxon>Alticini</taxon>
        <taxon>Psylliodes</taxon>
    </lineage>
</organism>
<feature type="transmembrane region" description="Helical" evidence="1">
    <location>
        <begin position="122"/>
        <end position="141"/>
    </location>
</feature>
<dbReference type="AlphaFoldDB" id="A0A9P0G9E3"/>
<keyword evidence="1" id="KW-1133">Transmembrane helix</keyword>
<keyword evidence="1" id="KW-0812">Transmembrane</keyword>
<proteinExistence type="predicted"/>